<dbReference type="PATRIC" id="fig|1227455.4.peg.2526"/>
<reference evidence="2 3" key="1">
    <citation type="journal article" date="2014" name="PLoS Genet.">
        <title>Phylogenetically driven sequencing of extremely halophilic archaea reveals strategies for static and dynamic osmo-response.</title>
        <authorList>
            <person name="Becker E.A."/>
            <person name="Seitzer P.M."/>
            <person name="Tritt A."/>
            <person name="Larsen D."/>
            <person name="Krusor M."/>
            <person name="Yao A.I."/>
            <person name="Wu D."/>
            <person name="Madern D."/>
            <person name="Eisen J.A."/>
            <person name="Darling A.E."/>
            <person name="Facciotti M.T."/>
        </authorList>
    </citation>
    <scope>NUCLEOTIDE SEQUENCE [LARGE SCALE GENOMIC DNA]</scope>
    <source>
        <strain evidence="2 3">DSM 5350</strain>
    </source>
</reference>
<dbReference type="AlphaFoldDB" id="M0MDK8"/>
<comment type="caution">
    <text evidence="2">The sequence shown here is derived from an EMBL/GenBank/DDBJ whole genome shotgun (WGS) entry which is preliminary data.</text>
</comment>
<evidence type="ECO:0000313" key="2">
    <source>
        <dbReference type="EMBL" id="EMA43826.1"/>
    </source>
</evidence>
<organism evidence="2 3">
    <name type="scientific">Halococcus saccharolyticus DSM 5350</name>
    <dbReference type="NCBI Taxonomy" id="1227455"/>
    <lineage>
        <taxon>Archaea</taxon>
        <taxon>Methanobacteriati</taxon>
        <taxon>Methanobacteriota</taxon>
        <taxon>Stenosarchaea group</taxon>
        <taxon>Halobacteria</taxon>
        <taxon>Halobacteriales</taxon>
        <taxon>Halococcaceae</taxon>
        <taxon>Halococcus</taxon>
    </lineage>
</organism>
<name>M0MDK8_9EURY</name>
<dbReference type="Pfam" id="PF13382">
    <property type="entry name" value="Adenine_deam_C"/>
    <property type="match status" value="1"/>
</dbReference>
<keyword evidence="3" id="KW-1185">Reference proteome</keyword>
<dbReference type="InParanoid" id="M0MDK8"/>
<evidence type="ECO:0000259" key="1">
    <source>
        <dbReference type="Pfam" id="PF13382"/>
    </source>
</evidence>
<dbReference type="STRING" id="1227455.C449_12330"/>
<dbReference type="EMBL" id="AOMD01000027">
    <property type="protein sequence ID" value="EMA43826.1"/>
    <property type="molecule type" value="Genomic_DNA"/>
</dbReference>
<evidence type="ECO:0000313" key="3">
    <source>
        <dbReference type="Proteomes" id="UP000011669"/>
    </source>
</evidence>
<dbReference type="RefSeq" id="WP_006078327.1">
    <property type="nucleotide sequence ID" value="NZ_AOMD01000027.1"/>
</dbReference>
<feature type="domain" description="Adenine deaminase C-terminal" evidence="1">
    <location>
        <begin position="2"/>
        <end position="101"/>
    </location>
</feature>
<proteinExistence type="predicted"/>
<dbReference type="InterPro" id="IPR026912">
    <property type="entry name" value="Adenine_deam_C"/>
</dbReference>
<dbReference type="Proteomes" id="UP000011669">
    <property type="component" value="Unassembled WGS sequence"/>
</dbReference>
<gene>
    <name evidence="2" type="ORF">C449_12330</name>
</gene>
<sequence>MAMARLANHLRTIDGGLGVYDPRLEDAENDTAGITTLELPIPGLLSSKSSVEIARILVMADDAARDLGLTLSDGVMELDNLTLEVIPELRLTDRGFVDVRAGSIVDVVLDTE</sequence>
<accession>M0MDK8</accession>
<protein>
    <submittedName>
        <fullName evidence="2">Adenine deaminase</fullName>
    </submittedName>
</protein>